<dbReference type="InterPro" id="IPR012430">
    <property type="entry name" value="TMEM43_fam"/>
</dbReference>
<feature type="transmembrane region" description="Helical" evidence="7">
    <location>
        <begin position="20"/>
        <end position="39"/>
    </location>
</feature>
<keyword evidence="9" id="KW-1185">Reference proteome</keyword>
<feature type="transmembrane region" description="Helical" evidence="7">
    <location>
        <begin position="360"/>
        <end position="377"/>
    </location>
</feature>
<dbReference type="GO" id="GO:0006629">
    <property type="term" value="P:lipid metabolic process"/>
    <property type="evidence" value="ECO:0007669"/>
    <property type="project" value="TreeGrafter"/>
</dbReference>
<evidence type="ECO:0000256" key="6">
    <source>
        <dbReference type="ARBA" id="ARBA00023136"/>
    </source>
</evidence>
<accession>A0A916JPD8</accession>
<sequence length="386" mass="43055">MNRYTEVTRESWLSRLGNSFKNTFGGIILFLGAIVLLWWNEGRAVKTAKGLEEGSEQVLVLDEPVFDEKNNDKLIHLQGLINTQETLVDHQFNINVQAIKLKRTVEMYQWKETSKTSTQKKVGGGKETTKEYSYEKTWSSKLINSNQFEYRQGHENPNSLPYDNIALFATNLFLGDFSMTEDIIAQIDNYEGIKLTEKNVPADGGVIIQESENDQTLSKMFLGSGSTSTPQIGDVKVSFYQIPCGEYSIIAQQNNKSLKPFKTSTETTILIVSPGDVSAKEMFENAIRSNTVLTWALRFVGFGIMFFGLLTMASLLTTIADVVPLFGSIVNLGMKVFAGVVSFLTAMLVIGIAWIYYRPLLGGILIAVGIVTSLFFYKKSLDSKSI</sequence>
<dbReference type="AlphaFoldDB" id="A0A916JPD8"/>
<evidence type="ECO:0000256" key="3">
    <source>
        <dbReference type="ARBA" id="ARBA00022692"/>
    </source>
</evidence>
<dbReference type="Proteomes" id="UP000683507">
    <property type="component" value="Chromosome"/>
</dbReference>
<reference evidence="8" key="1">
    <citation type="submission" date="2021-04" db="EMBL/GenBank/DDBJ databases">
        <authorList>
            <person name="Rodrigo-Torres L."/>
            <person name="Arahal R. D."/>
            <person name="Lucena T."/>
        </authorList>
    </citation>
    <scope>NUCLEOTIDE SEQUENCE</scope>
    <source>
        <strain evidence="8">AS29M-1</strain>
    </source>
</reference>
<dbReference type="KEGG" id="ptan:CRYO30217_02563"/>
<dbReference type="RefSeq" id="WP_258542782.1">
    <property type="nucleotide sequence ID" value="NZ_OU015584.1"/>
</dbReference>
<feature type="transmembrane region" description="Helical" evidence="7">
    <location>
        <begin position="332"/>
        <end position="354"/>
    </location>
</feature>
<keyword evidence="6 7" id="KW-0472">Membrane</keyword>
<evidence type="ECO:0000256" key="4">
    <source>
        <dbReference type="ARBA" id="ARBA00022824"/>
    </source>
</evidence>
<evidence type="ECO:0000256" key="2">
    <source>
        <dbReference type="ARBA" id="ARBA00004586"/>
    </source>
</evidence>
<evidence type="ECO:0000313" key="9">
    <source>
        <dbReference type="Proteomes" id="UP000683507"/>
    </source>
</evidence>
<dbReference type="GO" id="GO:0012505">
    <property type="term" value="C:endomembrane system"/>
    <property type="evidence" value="ECO:0007669"/>
    <property type="project" value="UniProtKB-SubCell"/>
</dbReference>
<evidence type="ECO:0000313" key="8">
    <source>
        <dbReference type="EMBL" id="CAG5084775.1"/>
    </source>
</evidence>
<dbReference type="PANTHER" id="PTHR13416">
    <property type="match status" value="1"/>
</dbReference>
<dbReference type="PANTHER" id="PTHR13416:SF2">
    <property type="entry name" value="TRANSMEMBRANE PROTEIN 43"/>
    <property type="match status" value="1"/>
</dbReference>
<feature type="transmembrane region" description="Helical" evidence="7">
    <location>
        <begin position="295"/>
        <end position="320"/>
    </location>
</feature>
<comment type="subcellular location">
    <subcellularLocation>
        <location evidence="1">Endomembrane system</location>
        <topology evidence="1">Multi-pass membrane protein</topology>
    </subcellularLocation>
    <subcellularLocation>
        <location evidence="2">Endoplasmic reticulum membrane</location>
    </subcellularLocation>
</comment>
<proteinExistence type="predicted"/>
<evidence type="ECO:0000256" key="7">
    <source>
        <dbReference type="SAM" id="Phobius"/>
    </source>
</evidence>
<gene>
    <name evidence="8" type="ORF">CRYO30217_02563</name>
</gene>
<evidence type="ECO:0000256" key="5">
    <source>
        <dbReference type="ARBA" id="ARBA00022989"/>
    </source>
</evidence>
<keyword evidence="5 7" id="KW-1133">Transmembrane helix</keyword>
<keyword evidence="3 7" id="KW-0812">Transmembrane</keyword>
<keyword evidence="4" id="KW-0256">Endoplasmic reticulum</keyword>
<organism evidence="8 9">
    <name type="scientific">Parvicella tangerina</name>
    <dbReference type="NCBI Taxonomy" id="2829795"/>
    <lineage>
        <taxon>Bacteria</taxon>
        <taxon>Pseudomonadati</taxon>
        <taxon>Bacteroidota</taxon>
        <taxon>Flavobacteriia</taxon>
        <taxon>Flavobacteriales</taxon>
        <taxon>Parvicellaceae</taxon>
        <taxon>Parvicella</taxon>
    </lineage>
</organism>
<protein>
    <submittedName>
        <fullName evidence="8">Uncharacterized protein</fullName>
    </submittedName>
</protein>
<dbReference type="Pfam" id="PF07787">
    <property type="entry name" value="TMEM43"/>
    <property type="match status" value="1"/>
</dbReference>
<dbReference type="EMBL" id="OU015584">
    <property type="protein sequence ID" value="CAG5084775.1"/>
    <property type="molecule type" value="Genomic_DNA"/>
</dbReference>
<dbReference type="GO" id="GO:0071763">
    <property type="term" value="P:nuclear membrane organization"/>
    <property type="evidence" value="ECO:0007669"/>
    <property type="project" value="TreeGrafter"/>
</dbReference>
<evidence type="ECO:0000256" key="1">
    <source>
        <dbReference type="ARBA" id="ARBA00004127"/>
    </source>
</evidence>
<name>A0A916JPD8_9FLAO</name>